<dbReference type="EMBL" id="RBAH01000040">
    <property type="protein sequence ID" value="RKN64902.1"/>
    <property type="molecule type" value="Genomic_DNA"/>
</dbReference>
<dbReference type="Proteomes" id="UP000282311">
    <property type="component" value="Unassembled WGS sequence"/>
</dbReference>
<reference evidence="1 2" key="1">
    <citation type="journal article" date="2007" name="Int. J. Syst. Evol. Microbiol.">
        <title>Paenibacillus ginsengarvi sp. nov., isolated from soil from ginseng cultivation.</title>
        <authorList>
            <person name="Yoon M.H."/>
            <person name="Ten L.N."/>
            <person name="Im W.T."/>
        </authorList>
    </citation>
    <scope>NUCLEOTIDE SEQUENCE [LARGE SCALE GENOMIC DNA]</scope>
    <source>
        <strain evidence="1 2">KCTC 13059</strain>
    </source>
</reference>
<proteinExistence type="predicted"/>
<dbReference type="RefSeq" id="WP_120751625.1">
    <property type="nucleotide sequence ID" value="NZ_RBAH01000040.1"/>
</dbReference>
<evidence type="ECO:0000313" key="1">
    <source>
        <dbReference type="EMBL" id="RKN64902.1"/>
    </source>
</evidence>
<protein>
    <recommendedName>
        <fullName evidence="3">Cupin domain-containing protein</fullName>
    </recommendedName>
</protein>
<organism evidence="1 2">
    <name type="scientific">Paenibacillus ginsengarvi</name>
    <dbReference type="NCBI Taxonomy" id="400777"/>
    <lineage>
        <taxon>Bacteria</taxon>
        <taxon>Bacillati</taxon>
        <taxon>Bacillota</taxon>
        <taxon>Bacilli</taxon>
        <taxon>Bacillales</taxon>
        <taxon>Paenibacillaceae</taxon>
        <taxon>Paenibacillus</taxon>
    </lineage>
</organism>
<dbReference type="InterPro" id="IPR011051">
    <property type="entry name" value="RmlC_Cupin_sf"/>
</dbReference>
<dbReference type="SUPFAM" id="SSF51182">
    <property type="entry name" value="RmlC-like cupins"/>
    <property type="match status" value="1"/>
</dbReference>
<keyword evidence="2" id="KW-1185">Reference proteome</keyword>
<evidence type="ECO:0000313" key="2">
    <source>
        <dbReference type="Proteomes" id="UP000282311"/>
    </source>
</evidence>
<comment type="caution">
    <text evidence="1">The sequence shown here is derived from an EMBL/GenBank/DDBJ whole genome shotgun (WGS) entry which is preliminary data.</text>
</comment>
<dbReference type="CDD" id="cd02208">
    <property type="entry name" value="cupin_RmlC-like"/>
    <property type="match status" value="1"/>
</dbReference>
<dbReference type="OrthoDB" id="1650474at2"/>
<accession>A0A3B0AWL2</accession>
<evidence type="ECO:0008006" key="3">
    <source>
        <dbReference type="Google" id="ProtNLM"/>
    </source>
</evidence>
<sequence length="148" mass="16649">MQPISPEEARSYGMETKHDRMDNGELRFRLGCSADGSSYCRTVASESGAWQNSHYHKGVSELYVVQSGWIAYAELNEGEFKLELLRPGESVTFRPLVHHNLYLSPGSVIHTIKYGTAYENDWFPSPELNERTKHLAPEALFAIGSAAR</sequence>
<dbReference type="Gene3D" id="2.60.120.10">
    <property type="entry name" value="Jelly Rolls"/>
    <property type="match status" value="1"/>
</dbReference>
<name>A0A3B0AWL2_9BACL</name>
<dbReference type="InterPro" id="IPR014710">
    <property type="entry name" value="RmlC-like_jellyroll"/>
</dbReference>
<gene>
    <name evidence="1" type="ORF">D7M11_33470</name>
</gene>
<dbReference type="AlphaFoldDB" id="A0A3B0AWL2"/>